<proteinExistence type="predicted"/>
<dbReference type="Proteomes" id="UP000199169">
    <property type="component" value="Unassembled WGS sequence"/>
</dbReference>
<keyword evidence="3" id="KW-1185">Reference proteome</keyword>
<sequence>MTVSKTSRHAWLSSQPLSHDNVHERCNLGARHRWGIEAGFLVEKHQGYHYERAFALDWNNLAHACPRDPPKRRALCAGTGSPGHPAGVPETSRHPAD</sequence>
<protein>
    <submittedName>
        <fullName evidence="2">Uncharacterized protein</fullName>
    </submittedName>
</protein>
<dbReference type="EMBL" id="FLQX01000150">
    <property type="protein sequence ID" value="SBT09417.1"/>
    <property type="molecule type" value="Genomic_DNA"/>
</dbReference>
<reference evidence="2 3" key="1">
    <citation type="submission" date="2016-06" db="EMBL/GenBank/DDBJ databases">
        <authorList>
            <person name="Kjaerup R.B."/>
            <person name="Dalgaard T.S."/>
            <person name="Juul-Madsen H.R."/>
        </authorList>
    </citation>
    <scope>NUCLEOTIDE SEQUENCE [LARGE SCALE GENOMIC DNA]</scope>
    <source>
        <strain evidence="2">3</strain>
    </source>
</reference>
<name>A0A1A8XXP5_9PROT</name>
<accession>A0A1A8XXP5</accession>
<dbReference type="AlphaFoldDB" id="A0A1A8XXP5"/>
<evidence type="ECO:0000313" key="3">
    <source>
        <dbReference type="Proteomes" id="UP000199169"/>
    </source>
</evidence>
<evidence type="ECO:0000256" key="1">
    <source>
        <dbReference type="SAM" id="MobiDB-lite"/>
    </source>
</evidence>
<organism evidence="2 3">
    <name type="scientific">Candidatus Accumulibacter aalborgensis</name>
    <dbReference type="NCBI Taxonomy" id="1860102"/>
    <lineage>
        <taxon>Bacteria</taxon>
        <taxon>Pseudomonadati</taxon>
        <taxon>Pseudomonadota</taxon>
        <taxon>Betaproteobacteria</taxon>
        <taxon>Candidatus Accumulibacter</taxon>
    </lineage>
</organism>
<evidence type="ECO:0000313" key="2">
    <source>
        <dbReference type="EMBL" id="SBT09417.1"/>
    </source>
</evidence>
<gene>
    <name evidence="2" type="ORF">ACCAA_700031</name>
</gene>
<dbReference type="STRING" id="1860102.ACCAA_700031"/>
<feature type="region of interest" description="Disordered" evidence="1">
    <location>
        <begin position="73"/>
        <end position="97"/>
    </location>
</feature>